<accession>A0AA38LHI7</accession>
<feature type="compositionally biased region" description="Basic and acidic residues" evidence="2">
    <location>
        <begin position="1"/>
        <end position="16"/>
    </location>
</feature>
<evidence type="ECO:0000256" key="1">
    <source>
        <dbReference type="PROSITE-ProRule" id="PRU00117"/>
    </source>
</evidence>
<name>A0AA38LHI7_TAXCH</name>
<dbReference type="GO" id="GO:0003723">
    <property type="term" value="F:RNA binding"/>
    <property type="evidence" value="ECO:0007669"/>
    <property type="project" value="UniProtKB-UniRule"/>
</dbReference>
<dbReference type="Proteomes" id="UP000824469">
    <property type="component" value="Unassembled WGS sequence"/>
</dbReference>
<feature type="domain" description="K Homology" evidence="3">
    <location>
        <begin position="63"/>
        <end position="117"/>
    </location>
</feature>
<dbReference type="PANTHER" id="PTHR10288">
    <property type="entry name" value="KH DOMAIN CONTAINING RNA BINDING PROTEIN"/>
    <property type="match status" value="1"/>
</dbReference>
<dbReference type="PROSITE" id="PS50084">
    <property type="entry name" value="KH_TYPE_1"/>
    <property type="match status" value="1"/>
</dbReference>
<dbReference type="AlphaFoldDB" id="A0AA38LHI7"/>
<feature type="region of interest" description="Disordered" evidence="2">
    <location>
        <begin position="1"/>
        <end position="23"/>
    </location>
</feature>
<proteinExistence type="predicted"/>
<dbReference type="SUPFAM" id="SSF54791">
    <property type="entry name" value="Eukaryotic type KH-domain (KH-domain type I)"/>
    <property type="match status" value="1"/>
</dbReference>
<dbReference type="InterPro" id="IPR004088">
    <property type="entry name" value="KH_dom_type_1"/>
</dbReference>
<evidence type="ECO:0000259" key="3">
    <source>
        <dbReference type="Pfam" id="PF00013"/>
    </source>
</evidence>
<evidence type="ECO:0000313" key="5">
    <source>
        <dbReference type="Proteomes" id="UP000824469"/>
    </source>
</evidence>
<gene>
    <name evidence="4" type="ORF">KI387_017414</name>
</gene>
<dbReference type="Pfam" id="PF00013">
    <property type="entry name" value="KH_1"/>
    <property type="match status" value="1"/>
</dbReference>
<sequence length="143" mass="15682">MADYEHQVGDKRKIDCPQETPSTGFSAPVISQSVALMAKAKAQEMVDRLLMGKRARVDQEVDGNGGQNIKYLQQQSGCARIQVVQDHGSADPYCMTKQVELTGSSEQIDRAQQLINDVIAQADAGGGLALLYRQVWQGRSKCR</sequence>
<dbReference type="EMBL" id="JAHRHJ020000003">
    <property type="protein sequence ID" value="KAH9322775.1"/>
    <property type="molecule type" value="Genomic_DNA"/>
</dbReference>
<evidence type="ECO:0000313" key="4">
    <source>
        <dbReference type="EMBL" id="KAH9322775.1"/>
    </source>
</evidence>
<organism evidence="4 5">
    <name type="scientific">Taxus chinensis</name>
    <name type="common">Chinese yew</name>
    <name type="synonym">Taxus wallichiana var. chinensis</name>
    <dbReference type="NCBI Taxonomy" id="29808"/>
    <lineage>
        <taxon>Eukaryota</taxon>
        <taxon>Viridiplantae</taxon>
        <taxon>Streptophyta</taxon>
        <taxon>Embryophyta</taxon>
        <taxon>Tracheophyta</taxon>
        <taxon>Spermatophyta</taxon>
        <taxon>Pinopsida</taxon>
        <taxon>Pinidae</taxon>
        <taxon>Conifers II</taxon>
        <taxon>Cupressales</taxon>
        <taxon>Taxaceae</taxon>
        <taxon>Taxus</taxon>
    </lineage>
</organism>
<protein>
    <recommendedName>
        <fullName evidence="3">K Homology domain-containing protein</fullName>
    </recommendedName>
</protein>
<reference evidence="4 5" key="1">
    <citation type="journal article" date="2021" name="Nat. Plants">
        <title>The Taxus genome provides insights into paclitaxel biosynthesis.</title>
        <authorList>
            <person name="Xiong X."/>
            <person name="Gou J."/>
            <person name="Liao Q."/>
            <person name="Li Y."/>
            <person name="Zhou Q."/>
            <person name="Bi G."/>
            <person name="Li C."/>
            <person name="Du R."/>
            <person name="Wang X."/>
            <person name="Sun T."/>
            <person name="Guo L."/>
            <person name="Liang H."/>
            <person name="Lu P."/>
            <person name="Wu Y."/>
            <person name="Zhang Z."/>
            <person name="Ro D.K."/>
            <person name="Shang Y."/>
            <person name="Huang S."/>
            <person name="Yan J."/>
        </authorList>
    </citation>
    <scope>NUCLEOTIDE SEQUENCE [LARGE SCALE GENOMIC DNA]</scope>
    <source>
        <strain evidence="4">Ta-2019</strain>
    </source>
</reference>
<keyword evidence="5" id="KW-1185">Reference proteome</keyword>
<dbReference type="InterPro" id="IPR036612">
    <property type="entry name" value="KH_dom_type_1_sf"/>
</dbReference>
<keyword evidence="1" id="KW-0694">RNA-binding</keyword>
<comment type="caution">
    <text evidence="4">The sequence shown here is derived from an EMBL/GenBank/DDBJ whole genome shotgun (WGS) entry which is preliminary data.</text>
</comment>
<evidence type="ECO:0000256" key="2">
    <source>
        <dbReference type="SAM" id="MobiDB-lite"/>
    </source>
</evidence>
<dbReference type="Gene3D" id="3.30.1370.10">
    <property type="entry name" value="K Homology domain, type 1"/>
    <property type="match status" value="1"/>
</dbReference>